<evidence type="ECO:0000313" key="2">
    <source>
        <dbReference type="EMBL" id="OBK88343.1"/>
    </source>
</evidence>
<evidence type="ECO:0008006" key="4">
    <source>
        <dbReference type="Google" id="ProtNLM"/>
    </source>
</evidence>
<feature type="transmembrane region" description="Helical" evidence="1">
    <location>
        <begin position="50"/>
        <end position="71"/>
    </location>
</feature>
<keyword evidence="1" id="KW-0812">Transmembrane</keyword>
<keyword evidence="1" id="KW-0472">Membrane</keyword>
<organism evidence="2 3">
    <name type="scientific">Mycolicibacter sinensis (strain JDM601)</name>
    <name type="common">Mycobacterium sinense</name>
    <dbReference type="NCBI Taxonomy" id="875328"/>
    <lineage>
        <taxon>Bacteria</taxon>
        <taxon>Bacillati</taxon>
        <taxon>Actinomycetota</taxon>
        <taxon>Actinomycetes</taxon>
        <taxon>Mycobacteriales</taxon>
        <taxon>Mycobacteriaceae</taxon>
        <taxon>Mycolicibacter</taxon>
    </lineage>
</organism>
<evidence type="ECO:0000256" key="1">
    <source>
        <dbReference type="SAM" id="Phobius"/>
    </source>
</evidence>
<evidence type="ECO:0000313" key="3">
    <source>
        <dbReference type="Proteomes" id="UP000093759"/>
    </source>
</evidence>
<reference evidence="3" key="1">
    <citation type="submission" date="2016-06" db="EMBL/GenBank/DDBJ databases">
        <authorList>
            <person name="Sutton G."/>
            <person name="Brinkac L."/>
            <person name="Sanka R."/>
            <person name="Adams M."/>
            <person name="Lau E."/>
            <person name="Garcia-Basteiro A."/>
            <person name="Lopez-Varela E."/>
            <person name="Palencia S."/>
        </authorList>
    </citation>
    <scope>NUCLEOTIDE SEQUENCE [LARGE SCALE GENOMIC DNA]</scope>
    <source>
        <strain evidence="3">1274684.2</strain>
    </source>
</reference>
<proteinExistence type="predicted"/>
<comment type="caution">
    <text evidence="2">The sequence shown here is derived from an EMBL/GenBank/DDBJ whole genome shotgun (WGS) entry which is preliminary data.</text>
</comment>
<gene>
    <name evidence="2" type="ORF">A5648_21755</name>
</gene>
<accession>A0A1A3U0E3</accession>
<name>A0A1A3U0E3_MYCSD</name>
<dbReference type="EMBL" id="LZMF01000058">
    <property type="protein sequence ID" value="OBK88343.1"/>
    <property type="molecule type" value="Genomic_DNA"/>
</dbReference>
<dbReference type="AlphaFoldDB" id="A0A1A3U0E3"/>
<dbReference type="Proteomes" id="UP000093759">
    <property type="component" value="Unassembled WGS sequence"/>
</dbReference>
<keyword evidence="1" id="KW-1133">Transmembrane helix</keyword>
<protein>
    <recommendedName>
        <fullName evidence="4">Transmembrane protein</fullName>
    </recommendedName>
</protein>
<sequence>MALSVAAVYAVASVASGTALSVSALTDEYPYSVGEYIRIYIWSVLLWGQAYLLIPWFITIPVIIALGIFIASVRRGETGASTEQTSTGQ</sequence>